<name>A0A080N237_9BIFI</name>
<protein>
    <submittedName>
        <fullName evidence="2">Uncharacterized protein</fullName>
    </submittedName>
</protein>
<proteinExistence type="predicted"/>
<evidence type="ECO:0000256" key="1">
    <source>
        <dbReference type="SAM" id="MobiDB-lite"/>
    </source>
</evidence>
<accession>A0A080N237</accession>
<sequence length="58" mass="6067">MKRPGFTSLQKATTRGTQSSSPAGCQLIHKPHDDLPCELVFGASSSIGSEHGNLDNVG</sequence>
<reference evidence="2 3" key="1">
    <citation type="journal article" date="2014" name="Appl. Environ. Microbiol.">
        <title>Genomic encyclopedia of type strains of the genus Bifidobacterium.</title>
        <authorList>
            <person name="Milani C."/>
            <person name="Lugli G.A."/>
            <person name="Duranti S."/>
            <person name="Turroni F."/>
            <person name="Bottacini F."/>
            <person name="Mangifesta M."/>
            <person name="Sanchez B."/>
            <person name="Viappiani A."/>
            <person name="Mancabelli L."/>
            <person name="Taminiau B."/>
            <person name="Delcenserie V."/>
            <person name="Barrangou R."/>
            <person name="Margolles A."/>
            <person name="van Sinderen D."/>
            <person name="Ventura M."/>
        </authorList>
    </citation>
    <scope>NUCLEOTIDE SEQUENCE [LARGE SCALE GENOMIC DNA]</scope>
    <source>
        <strain evidence="2 3">DSM 19703</strain>
    </source>
</reference>
<feature type="region of interest" description="Disordered" evidence="1">
    <location>
        <begin position="1"/>
        <end position="29"/>
    </location>
</feature>
<evidence type="ECO:0000313" key="3">
    <source>
        <dbReference type="Proteomes" id="UP000028730"/>
    </source>
</evidence>
<evidence type="ECO:0000313" key="2">
    <source>
        <dbReference type="EMBL" id="KFF30786.1"/>
    </source>
</evidence>
<dbReference type="EMBL" id="ATLK01000001">
    <property type="protein sequence ID" value="KFF30786.1"/>
    <property type="molecule type" value="Genomic_DNA"/>
</dbReference>
<comment type="caution">
    <text evidence="2">The sequence shown here is derived from an EMBL/GenBank/DDBJ whole genome shotgun (WGS) entry which is preliminary data.</text>
</comment>
<keyword evidence="3" id="KW-1185">Reference proteome</keyword>
<feature type="compositionally biased region" description="Polar residues" evidence="1">
    <location>
        <begin position="7"/>
        <end position="23"/>
    </location>
</feature>
<dbReference type="Proteomes" id="UP000028730">
    <property type="component" value="Unassembled WGS sequence"/>
</dbReference>
<gene>
    <name evidence="2" type="ORF">BBOMB_0097</name>
</gene>
<dbReference type="AlphaFoldDB" id="A0A080N237"/>
<organism evidence="2 3">
    <name type="scientific">Bifidobacterium bombi DSM 19703</name>
    <dbReference type="NCBI Taxonomy" id="1341695"/>
    <lineage>
        <taxon>Bacteria</taxon>
        <taxon>Bacillati</taxon>
        <taxon>Actinomycetota</taxon>
        <taxon>Actinomycetes</taxon>
        <taxon>Bifidobacteriales</taxon>
        <taxon>Bifidobacteriaceae</taxon>
        <taxon>Bifidobacterium</taxon>
    </lineage>
</organism>